<proteinExistence type="predicted"/>
<comment type="caution">
    <text evidence="2">The sequence shown here is derived from an EMBL/GenBank/DDBJ whole genome shotgun (WGS) entry which is preliminary data.</text>
</comment>
<organism evidence="2 3">
    <name type="scientific">Paenibacillus mangrovi</name>
    <dbReference type="NCBI Taxonomy" id="2931978"/>
    <lineage>
        <taxon>Bacteria</taxon>
        <taxon>Bacillati</taxon>
        <taxon>Bacillota</taxon>
        <taxon>Bacilli</taxon>
        <taxon>Bacillales</taxon>
        <taxon>Paenibacillaceae</taxon>
        <taxon>Paenibacillus</taxon>
    </lineage>
</organism>
<dbReference type="EMBL" id="JALIRP010000006">
    <property type="protein sequence ID" value="MCJ8013084.1"/>
    <property type="molecule type" value="Genomic_DNA"/>
</dbReference>
<dbReference type="PANTHER" id="PTHR21666:SF270">
    <property type="entry name" value="MUREIN HYDROLASE ACTIVATOR ENVC"/>
    <property type="match status" value="1"/>
</dbReference>
<dbReference type="SUPFAM" id="SSF51261">
    <property type="entry name" value="Duplicated hybrid motif"/>
    <property type="match status" value="1"/>
</dbReference>
<dbReference type="Proteomes" id="UP001139347">
    <property type="component" value="Unassembled WGS sequence"/>
</dbReference>
<accession>A0A9X1WW65</accession>
<dbReference type="InterPro" id="IPR016047">
    <property type="entry name" value="M23ase_b-sheet_dom"/>
</dbReference>
<evidence type="ECO:0000259" key="1">
    <source>
        <dbReference type="Pfam" id="PF01551"/>
    </source>
</evidence>
<keyword evidence="3" id="KW-1185">Reference proteome</keyword>
<dbReference type="GO" id="GO:0004222">
    <property type="term" value="F:metalloendopeptidase activity"/>
    <property type="evidence" value="ECO:0007669"/>
    <property type="project" value="TreeGrafter"/>
</dbReference>
<name>A0A9X1WW65_9BACL</name>
<dbReference type="Pfam" id="PF01551">
    <property type="entry name" value="Peptidase_M23"/>
    <property type="match status" value="1"/>
</dbReference>
<dbReference type="RefSeq" id="WP_244726122.1">
    <property type="nucleotide sequence ID" value="NZ_JALIRP010000006.1"/>
</dbReference>
<dbReference type="Gene3D" id="2.70.70.10">
    <property type="entry name" value="Glucose Permease (Domain IIA)"/>
    <property type="match status" value="1"/>
</dbReference>
<protein>
    <submittedName>
        <fullName evidence="2">M23 family metallopeptidase</fullName>
    </submittedName>
</protein>
<sequence length="181" mass="20491">MDTAVIEAVTIHPIHKHAFTVSEHPEGQLHHIGDALGCDCVIEKFEDGWMRKHKNDGKNNEDWYGWDAEVLAPFDSIVEAIYINPNTNNPGCYIQSRASSIRFLRNDGVRVVYAHIKDTNVSEGDFIKAGDVVARVGNNGYSRHPHIHIGAWKGNTPLQIRFDLREMGNHLKQLTDEGYYL</sequence>
<gene>
    <name evidence="2" type="ORF">MUG84_15210</name>
</gene>
<dbReference type="InterPro" id="IPR050570">
    <property type="entry name" value="Cell_wall_metabolism_enzyme"/>
</dbReference>
<dbReference type="InterPro" id="IPR011055">
    <property type="entry name" value="Dup_hybrid_motif"/>
</dbReference>
<dbReference type="PANTHER" id="PTHR21666">
    <property type="entry name" value="PEPTIDASE-RELATED"/>
    <property type="match status" value="1"/>
</dbReference>
<dbReference type="CDD" id="cd12797">
    <property type="entry name" value="M23_peptidase"/>
    <property type="match status" value="1"/>
</dbReference>
<evidence type="ECO:0000313" key="2">
    <source>
        <dbReference type="EMBL" id="MCJ8013084.1"/>
    </source>
</evidence>
<evidence type="ECO:0000313" key="3">
    <source>
        <dbReference type="Proteomes" id="UP001139347"/>
    </source>
</evidence>
<dbReference type="AlphaFoldDB" id="A0A9X1WW65"/>
<reference evidence="2" key="1">
    <citation type="submission" date="2022-04" db="EMBL/GenBank/DDBJ databases">
        <title>Paenibacillus mangrovi sp. nov., a novel endophytic bacterium isolated from bark of Kandelia candel.</title>
        <authorList>
            <person name="Tuo L."/>
        </authorList>
    </citation>
    <scope>NUCLEOTIDE SEQUENCE</scope>
    <source>
        <strain evidence="2">KQZ6P-2</strain>
    </source>
</reference>
<feature type="domain" description="M23ase beta-sheet core" evidence="1">
    <location>
        <begin position="68"/>
        <end position="158"/>
    </location>
</feature>